<dbReference type="AlphaFoldDB" id="A0A672S5M6"/>
<evidence type="ECO:0000313" key="2">
    <source>
        <dbReference type="Proteomes" id="UP000472262"/>
    </source>
</evidence>
<dbReference type="InParanoid" id="A0A672S5M6"/>
<reference evidence="1" key="1">
    <citation type="submission" date="2025-08" db="UniProtKB">
        <authorList>
            <consortium name="Ensembl"/>
        </authorList>
    </citation>
    <scope>IDENTIFICATION</scope>
</reference>
<proteinExistence type="predicted"/>
<protein>
    <recommendedName>
        <fullName evidence="3">HSF-type DNA-binding domain-containing protein</fullName>
    </recommendedName>
</protein>
<dbReference type="InterPro" id="IPR036390">
    <property type="entry name" value="WH_DNA-bd_sf"/>
</dbReference>
<evidence type="ECO:0008006" key="3">
    <source>
        <dbReference type="Google" id="ProtNLM"/>
    </source>
</evidence>
<dbReference type="Gene3D" id="1.10.10.10">
    <property type="entry name" value="Winged helix-like DNA-binding domain superfamily/Winged helix DNA-binding domain"/>
    <property type="match status" value="1"/>
</dbReference>
<evidence type="ECO:0000313" key="1">
    <source>
        <dbReference type="Ensembl" id="ENSSGRP00000097026.1"/>
    </source>
</evidence>
<sequence>MQENPGSIGVDGGYASNVPAFLTKLWTLVEDPETNHLICWSTVSSH</sequence>
<dbReference type="InterPro" id="IPR036388">
    <property type="entry name" value="WH-like_DNA-bd_sf"/>
</dbReference>
<name>A0A672S5M6_SINGR</name>
<dbReference type="Proteomes" id="UP000472262">
    <property type="component" value="Unassembled WGS sequence"/>
</dbReference>
<reference evidence="1" key="2">
    <citation type="submission" date="2025-09" db="UniProtKB">
        <authorList>
            <consortium name="Ensembl"/>
        </authorList>
    </citation>
    <scope>IDENTIFICATION</scope>
</reference>
<organism evidence="1 2">
    <name type="scientific">Sinocyclocheilus grahami</name>
    <name type="common">Dianchi golden-line fish</name>
    <name type="synonym">Barbus grahami</name>
    <dbReference type="NCBI Taxonomy" id="75366"/>
    <lineage>
        <taxon>Eukaryota</taxon>
        <taxon>Metazoa</taxon>
        <taxon>Chordata</taxon>
        <taxon>Craniata</taxon>
        <taxon>Vertebrata</taxon>
        <taxon>Euteleostomi</taxon>
        <taxon>Actinopterygii</taxon>
        <taxon>Neopterygii</taxon>
        <taxon>Teleostei</taxon>
        <taxon>Ostariophysi</taxon>
        <taxon>Cypriniformes</taxon>
        <taxon>Cyprinidae</taxon>
        <taxon>Cyprininae</taxon>
        <taxon>Sinocyclocheilus</taxon>
    </lineage>
</organism>
<dbReference type="Ensembl" id="ENSSGRT00000103221.1">
    <property type="protein sequence ID" value="ENSSGRP00000097026.1"/>
    <property type="gene ID" value="ENSSGRG00000048430.1"/>
</dbReference>
<dbReference type="SUPFAM" id="SSF46785">
    <property type="entry name" value="Winged helix' DNA-binding domain"/>
    <property type="match status" value="1"/>
</dbReference>
<accession>A0A672S5M6</accession>
<keyword evidence="2" id="KW-1185">Reference proteome</keyword>